<organism evidence="7 8">
    <name type="scientific">Paenibacillus solisilvae</name>
    <dbReference type="NCBI Taxonomy" id="2486751"/>
    <lineage>
        <taxon>Bacteria</taxon>
        <taxon>Bacillati</taxon>
        <taxon>Bacillota</taxon>
        <taxon>Bacilli</taxon>
        <taxon>Bacillales</taxon>
        <taxon>Paenibacillaceae</taxon>
        <taxon>Paenibacillus</taxon>
    </lineage>
</organism>
<keyword evidence="5" id="KW-0812">Transmembrane</keyword>
<dbReference type="InterPro" id="IPR023753">
    <property type="entry name" value="FAD/NAD-binding_dom"/>
</dbReference>
<dbReference type="Gene3D" id="3.50.50.60">
    <property type="entry name" value="FAD/NAD(P)-binding domain"/>
    <property type="match status" value="2"/>
</dbReference>
<evidence type="ECO:0000256" key="3">
    <source>
        <dbReference type="ARBA" id="ARBA00022630"/>
    </source>
</evidence>
<evidence type="ECO:0000256" key="2">
    <source>
        <dbReference type="ARBA" id="ARBA00011738"/>
    </source>
</evidence>
<protein>
    <submittedName>
        <fullName evidence="7">NAD(P)/FAD-dependent oxidoreductase</fullName>
    </submittedName>
</protein>
<dbReference type="PRINTS" id="PR00469">
    <property type="entry name" value="PNDRDTASEII"/>
</dbReference>
<dbReference type="EMBL" id="JBHSOW010000065">
    <property type="protein sequence ID" value="MFC5650989.1"/>
    <property type="molecule type" value="Genomic_DNA"/>
</dbReference>
<dbReference type="PRINTS" id="PR00368">
    <property type="entry name" value="FADPNR"/>
</dbReference>
<evidence type="ECO:0000313" key="7">
    <source>
        <dbReference type="EMBL" id="MFC5650989.1"/>
    </source>
</evidence>
<evidence type="ECO:0000313" key="8">
    <source>
        <dbReference type="Proteomes" id="UP001596047"/>
    </source>
</evidence>
<reference evidence="8" key="1">
    <citation type="journal article" date="2019" name="Int. J. Syst. Evol. Microbiol.">
        <title>The Global Catalogue of Microorganisms (GCM) 10K type strain sequencing project: providing services to taxonomists for standard genome sequencing and annotation.</title>
        <authorList>
            <consortium name="The Broad Institute Genomics Platform"/>
            <consortium name="The Broad Institute Genome Sequencing Center for Infectious Disease"/>
            <person name="Wu L."/>
            <person name="Ma J."/>
        </authorList>
    </citation>
    <scope>NUCLEOTIDE SEQUENCE [LARGE SCALE GENOMIC DNA]</scope>
    <source>
        <strain evidence="8">CGMCC 1.3240</strain>
    </source>
</reference>
<accession>A0ABW0W212</accession>
<dbReference type="InterPro" id="IPR036188">
    <property type="entry name" value="FAD/NAD-bd_sf"/>
</dbReference>
<sequence>MEYRSIVIGAGFAGFTAAVYLARAGLKPLVIKGLKPSHHLISTQDIEYFPGFPDGTNGAVLLDNMFKQAEEYGAAVRMGEVSKVDLSSRPFKITLEGQGELITEALIIASGTTAKLLGVPGEKDERGLRVSTCAPCNGYFSTNKKVIIVGGGDSAMEEAIYLAHYASEVLLINRSNQVRASISLQNKVREIKKIKWIMDRTPTEVMIGGHGVSGLKVTHNESGAEEIIQADRIFAAIGSTPNTGFLNGQLPLDDQGYVLVKPGTTETSIPGVFACGDVQDRRYRQLLNAVGSGCMAAIDCQRYLIPGS</sequence>
<name>A0ABW0W212_9BACL</name>
<comment type="subunit">
    <text evidence="2">Homodimer.</text>
</comment>
<keyword evidence="3" id="KW-0285">Flavoprotein</keyword>
<evidence type="ECO:0000259" key="6">
    <source>
        <dbReference type="Pfam" id="PF07992"/>
    </source>
</evidence>
<evidence type="ECO:0000256" key="1">
    <source>
        <dbReference type="ARBA" id="ARBA00001974"/>
    </source>
</evidence>
<proteinExistence type="predicted"/>
<dbReference type="InterPro" id="IPR050097">
    <property type="entry name" value="Ferredoxin-NADP_redctase_2"/>
</dbReference>
<dbReference type="PANTHER" id="PTHR48105">
    <property type="entry name" value="THIOREDOXIN REDUCTASE 1-RELATED-RELATED"/>
    <property type="match status" value="1"/>
</dbReference>
<dbReference type="Pfam" id="PF07992">
    <property type="entry name" value="Pyr_redox_2"/>
    <property type="match status" value="1"/>
</dbReference>
<feature type="transmembrane region" description="Helical" evidence="5">
    <location>
        <begin position="6"/>
        <end position="26"/>
    </location>
</feature>
<gene>
    <name evidence="7" type="ORF">ACFPYJ_18110</name>
</gene>
<dbReference type="Proteomes" id="UP001596047">
    <property type="component" value="Unassembled WGS sequence"/>
</dbReference>
<dbReference type="SUPFAM" id="SSF51905">
    <property type="entry name" value="FAD/NAD(P)-binding domain"/>
    <property type="match status" value="1"/>
</dbReference>
<keyword evidence="4" id="KW-0560">Oxidoreductase</keyword>
<feature type="domain" description="FAD/NAD(P)-binding" evidence="6">
    <location>
        <begin position="4"/>
        <end position="293"/>
    </location>
</feature>
<comment type="caution">
    <text evidence="7">The sequence shown here is derived from an EMBL/GenBank/DDBJ whole genome shotgun (WGS) entry which is preliminary data.</text>
</comment>
<keyword evidence="5" id="KW-0472">Membrane</keyword>
<evidence type="ECO:0000256" key="4">
    <source>
        <dbReference type="ARBA" id="ARBA00023002"/>
    </source>
</evidence>
<dbReference type="RefSeq" id="WP_379189581.1">
    <property type="nucleotide sequence ID" value="NZ_JBHSOW010000065.1"/>
</dbReference>
<keyword evidence="5" id="KW-1133">Transmembrane helix</keyword>
<comment type="cofactor">
    <cofactor evidence="1">
        <name>FAD</name>
        <dbReference type="ChEBI" id="CHEBI:57692"/>
    </cofactor>
</comment>
<evidence type="ECO:0000256" key="5">
    <source>
        <dbReference type="SAM" id="Phobius"/>
    </source>
</evidence>
<keyword evidence="8" id="KW-1185">Reference proteome</keyword>